<comment type="subunit">
    <text evidence="2">Heterodimer of SbcC and SbcD.</text>
</comment>
<accession>A0A291DH85</accession>
<dbReference type="InterPro" id="IPR027417">
    <property type="entry name" value="P-loop_NTPase"/>
</dbReference>
<dbReference type="GO" id="GO:0006302">
    <property type="term" value="P:double-strand break repair"/>
    <property type="evidence" value="ECO:0007669"/>
    <property type="project" value="InterPro"/>
</dbReference>
<dbReference type="Pfam" id="PF13476">
    <property type="entry name" value="AAA_23"/>
    <property type="match status" value="1"/>
</dbReference>
<evidence type="ECO:0000256" key="2">
    <source>
        <dbReference type="ARBA" id="ARBA00011322"/>
    </source>
</evidence>
<dbReference type="AlphaFoldDB" id="A0A291DH85"/>
<evidence type="ECO:0000256" key="3">
    <source>
        <dbReference type="ARBA" id="ARBA00013368"/>
    </source>
</evidence>
<evidence type="ECO:0000256" key="1">
    <source>
        <dbReference type="ARBA" id="ARBA00006930"/>
    </source>
</evidence>
<dbReference type="SUPFAM" id="SSF52540">
    <property type="entry name" value="P-loop containing nucleoside triphosphate hydrolases"/>
    <property type="match status" value="1"/>
</dbReference>
<evidence type="ECO:0000256" key="5">
    <source>
        <dbReference type="SAM" id="MobiDB-lite"/>
    </source>
</evidence>
<feature type="coiled-coil region" evidence="4">
    <location>
        <begin position="642"/>
        <end position="732"/>
    </location>
</feature>
<comment type="similarity">
    <text evidence="1">Belongs to the SMC family. SbcC subfamily.</text>
</comment>
<feature type="coiled-coil region" evidence="4">
    <location>
        <begin position="192"/>
        <end position="219"/>
    </location>
</feature>
<dbReference type="GO" id="GO:0016887">
    <property type="term" value="F:ATP hydrolysis activity"/>
    <property type="evidence" value="ECO:0007669"/>
    <property type="project" value="InterPro"/>
</dbReference>
<name>A0A291DH85_9MICC</name>
<reference evidence="8" key="1">
    <citation type="submission" date="2017-09" db="EMBL/GenBank/DDBJ databases">
        <title>FDA dAtabase for Regulatory Grade micrObial Sequences (FDA-ARGOS): Supporting development and validation of Infectious Disease Dx tests.</title>
        <authorList>
            <person name="Minogue T."/>
            <person name="Wolcott M."/>
            <person name="Wasieloski L."/>
            <person name="Aguilar W."/>
            <person name="Moore D."/>
            <person name="Tallon L."/>
            <person name="Sadzewicz L."/>
            <person name="Ott S."/>
            <person name="Zhao X."/>
            <person name="Nagaraj S."/>
            <person name="Vavikolanu K."/>
            <person name="Aluvathingal J."/>
            <person name="Nadendla S."/>
            <person name="Sichtig H."/>
        </authorList>
    </citation>
    <scope>NUCLEOTIDE SEQUENCE [LARGE SCALE GENOMIC DNA]</scope>
    <source>
        <strain evidence="8">FDAARGOS_369</strain>
    </source>
</reference>
<dbReference type="InterPro" id="IPR038729">
    <property type="entry name" value="Rad50/SbcC_AAA"/>
</dbReference>
<feature type="domain" description="Rad50/SbcC-type AAA" evidence="6">
    <location>
        <begin position="6"/>
        <end position="224"/>
    </location>
</feature>
<evidence type="ECO:0000313" key="8">
    <source>
        <dbReference type="Proteomes" id="UP000218628"/>
    </source>
</evidence>
<evidence type="ECO:0000313" key="7">
    <source>
        <dbReference type="EMBL" id="ATF63774.1"/>
    </source>
</evidence>
<feature type="coiled-coil region" evidence="4">
    <location>
        <begin position="819"/>
        <end position="882"/>
    </location>
</feature>
<feature type="region of interest" description="Disordered" evidence="5">
    <location>
        <begin position="244"/>
        <end position="273"/>
    </location>
</feature>
<sequence>MILHTLEFEAFMAYPKRQEINFDTLNSAGVFLLNGPTGAGKTTILDAICYALYGETSSDRESAKLHSTYAAHSGTKPRVLLDVTLHGKRLRIDRTPAYNKPITRGARKGQMREESAKATLAELAPGADPADEKAWTPISSSVAEVNRTIAERTHLTKEQFLKVVLLPQGQFAQFLKSKPKERKELLKKMFPVEHYEQLFAALTEEAKTAQQEVAQDENTQRGYLERARVEMLALQALLDVADPDAEDAAGEGSATEDPVEAETSEQLTAESVTAENVTAETLDAWVAGGVERARETSAREKQEQQRLTDEADRNTRLLAERAQLQADWREYEQLCERRTRLTVRADEHKAQREELAQARAAAPLHAQYAQVHAESQALAARQQEQAACASALEENGNALLAALRDENISPETTFPEETTFAALPSLEPAEQEIQLEALLDTLRALQKKDAQLADEEAAAAALLKQANALEQDKARAEKTLSDLTAAAEQLAEELAGYSTADEERTLAAHLVTEAQQKHDAAQQMQQKLDAASAAVAEAEKQSKRTATAEQKAQEKWQASAQQALVATEEFKNLQVLRLAQASSLLARELKDGEPCAVCGSVEHPAPAQIAEGEQLVERADLDAAKEREDKAHKQARTHELAKDRATKAHQEASEALAAARTQYETLAAQGECDVEQTAAQLQEAQTRLTQAQSRVTARDGVQAKAERVRVELQKAQEALRTIEGAAVEAQTRHRDAAARCEAAAAQLAPARAAVGFAQRVEAVEGYRAAHQRLARAVLLLGQARERHALAAAAAERLLAESSFESAELVHAAVRTPERVDALEQAVAAYELEHARLLEGFGREAIVAVAARAAAGEQAPDDLQGVREQVEQLRAAAHRLTLREGERESMLRSLHVLRGEYAAFRAKTAQRYDRAQMLANLAAAARGDTLGGYEHQVDLVSYVLGAEFERILHSASLHLDRMSEGRYGMVFSDHRAKGSRSGGGLNLEITDTWTGEPREASSLSGGESFLASLSLALGLAEVVQANNGGIELDTLFIDEGFGTLDAETLDMVMGTIESLRDSGRTIGLISHVEEMKNRIPAQIVVEKGQNGSSVRVNS</sequence>
<dbReference type="RefSeq" id="WP_070599416.1">
    <property type="nucleotide sequence ID" value="NZ_CP023510.1"/>
</dbReference>
<dbReference type="Gene3D" id="3.40.50.300">
    <property type="entry name" value="P-loop containing nucleotide triphosphate hydrolases"/>
    <property type="match status" value="2"/>
</dbReference>
<feature type="compositionally biased region" description="Polar residues" evidence="5">
    <location>
        <begin position="264"/>
        <end position="273"/>
    </location>
</feature>
<dbReference type="Proteomes" id="UP000218628">
    <property type="component" value="Chromosome"/>
</dbReference>
<organism evidence="7 8">
    <name type="scientific">Rothia mucilaginosa</name>
    <dbReference type="NCBI Taxonomy" id="43675"/>
    <lineage>
        <taxon>Bacteria</taxon>
        <taxon>Bacillati</taxon>
        <taxon>Actinomycetota</taxon>
        <taxon>Actinomycetes</taxon>
        <taxon>Micrococcales</taxon>
        <taxon>Micrococcaceae</taxon>
        <taxon>Rothia</taxon>
    </lineage>
</organism>
<feature type="coiled-coil region" evidence="4">
    <location>
        <begin position="435"/>
        <end position="541"/>
    </location>
</feature>
<dbReference type="PANTHER" id="PTHR32114:SF2">
    <property type="entry name" value="ABC TRANSPORTER ABCH.3"/>
    <property type="match status" value="1"/>
</dbReference>
<dbReference type="Pfam" id="PF13558">
    <property type="entry name" value="SbcC_Walker_B"/>
    <property type="match status" value="1"/>
</dbReference>
<gene>
    <name evidence="7" type="ORF">CO690_08815</name>
</gene>
<feature type="region of interest" description="Disordered" evidence="5">
    <location>
        <begin position="292"/>
        <end position="314"/>
    </location>
</feature>
<dbReference type="EMBL" id="CP023510">
    <property type="protein sequence ID" value="ATF63774.1"/>
    <property type="molecule type" value="Genomic_DNA"/>
</dbReference>
<keyword evidence="4" id="KW-0175">Coiled coil</keyword>
<protein>
    <recommendedName>
        <fullName evidence="3">Nuclease SbcCD subunit C</fullName>
    </recommendedName>
</protein>
<evidence type="ECO:0000256" key="4">
    <source>
        <dbReference type="SAM" id="Coils"/>
    </source>
</evidence>
<proteinExistence type="inferred from homology"/>
<evidence type="ECO:0000259" key="6">
    <source>
        <dbReference type="Pfam" id="PF13476"/>
    </source>
</evidence>
<dbReference type="PANTHER" id="PTHR32114">
    <property type="entry name" value="ABC TRANSPORTER ABCH.3"/>
    <property type="match status" value="1"/>
</dbReference>